<proteinExistence type="predicted"/>
<name>A0A1X6MZB7_9APHY</name>
<dbReference type="Proteomes" id="UP000194127">
    <property type="component" value="Unassembled WGS sequence"/>
</dbReference>
<feature type="chain" id="PRO_5010868834" evidence="1">
    <location>
        <begin position="23"/>
        <end position="65"/>
    </location>
</feature>
<accession>A0A1X6MZB7</accession>
<protein>
    <submittedName>
        <fullName evidence="2">Uncharacterized protein</fullName>
    </submittedName>
</protein>
<feature type="non-terminal residue" evidence="2">
    <location>
        <position position="1"/>
    </location>
</feature>
<keyword evidence="3" id="KW-1185">Reference proteome</keyword>
<dbReference type="AlphaFoldDB" id="A0A1X6MZB7"/>
<sequence length="65" mass="7169">ACIFLSLWACFYIPCTVLSAEAGRLNVFVRRRADNQNSQRAREGGSSMQEFLTIPADNAFVGVVT</sequence>
<reference evidence="2 3" key="1">
    <citation type="submission" date="2017-04" db="EMBL/GenBank/DDBJ databases">
        <title>Genome Sequence of the Model Brown-Rot Fungus Postia placenta SB12.</title>
        <authorList>
            <consortium name="DOE Joint Genome Institute"/>
            <person name="Gaskell J."/>
            <person name="Kersten P."/>
            <person name="Larrondo L.F."/>
            <person name="Canessa P."/>
            <person name="Martinez D."/>
            <person name="Hibbett D."/>
            <person name="Schmoll M."/>
            <person name="Kubicek C.P."/>
            <person name="Martinez A.T."/>
            <person name="Yadav J."/>
            <person name="Master E."/>
            <person name="Magnuson J.K."/>
            <person name="James T."/>
            <person name="Yaver D."/>
            <person name="Berka R."/>
            <person name="Labutti K."/>
            <person name="Lipzen A."/>
            <person name="Aerts A."/>
            <person name="Barry K."/>
            <person name="Henrissat B."/>
            <person name="Blanchette R."/>
            <person name="Grigoriev I."/>
            <person name="Cullen D."/>
        </authorList>
    </citation>
    <scope>NUCLEOTIDE SEQUENCE [LARGE SCALE GENOMIC DNA]</scope>
    <source>
        <strain evidence="2 3">MAD-698-R-SB12</strain>
    </source>
</reference>
<keyword evidence="1" id="KW-0732">Signal</keyword>
<evidence type="ECO:0000313" key="2">
    <source>
        <dbReference type="EMBL" id="OSX61533.1"/>
    </source>
</evidence>
<evidence type="ECO:0000256" key="1">
    <source>
        <dbReference type="SAM" id="SignalP"/>
    </source>
</evidence>
<dbReference type="GeneID" id="36322623"/>
<organism evidence="2 3">
    <name type="scientific">Postia placenta MAD-698-R-SB12</name>
    <dbReference type="NCBI Taxonomy" id="670580"/>
    <lineage>
        <taxon>Eukaryota</taxon>
        <taxon>Fungi</taxon>
        <taxon>Dikarya</taxon>
        <taxon>Basidiomycota</taxon>
        <taxon>Agaricomycotina</taxon>
        <taxon>Agaricomycetes</taxon>
        <taxon>Polyporales</taxon>
        <taxon>Adustoporiaceae</taxon>
        <taxon>Rhodonia</taxon>
    </lineage>
</organism>
<dbReference type="RefSeq" id="XP_024338327.1">
    <property type="nucleotide sequence ID" value="XM_024477673.1"/>
</dbReference>
<evidence type="ECO:0000313" key="3">
    <source>
        <dbReference type="Proteomes" id="UP000194127"/>
    </source>
</evidence>
<gene>
    <name evidence="2" type="ORF">POSPLADRAFT_1040102</name>
</gene>
<feature type="signal peptide" evidence="1">
    <location>
        <begin position="1"/>
        <end position="22"/>
    </location>
</feature>
<dbReference type="EMBL" id="KZ110598">
    <property type="protein sequence ID" value="OSX61533.1"/>
    <property type="molecule type" value="Genomic_DNA"/>
</dbReference>